<dbReference type="Proteomes" id="UP000779507">
    <property type="component" value="Unassembled WGS sequence"/>
</dbReference>
<keyword evidence="2" id="KW-1185">Reference proteome</keyword>
<organism evidence="1 2">
    <name type="scientific">Hymenobacter caeli</name>
    <dbReference type="NCBI Taxonomy" id="2735894"/>
    <lineage>
        <taxon>Bacteria</taxon>
        <taxon>Pseudomonadati</taxon>
        <taxon>Bacteroidota</taxon>
        <taxon>Cytophagia</taxon>
        <taxon>Cytophagales</taxon>
        <taxon>Hymenobacteraceae</taxon>
        <taxon>Hymenobacter</taxon>
    </lineage>
</organism>
<evidence type="ECO:0000313" key="1">
    <source>
        <dbReference type="EMBL" id="NRT20903.1"/>
    </source>
</evidence>
<sequence>MKTLTFSSVVLAGLLAACGSKKTSDVTTTTTAADAPAATAPAAPAETPAAAPATAAAPAATFDINTVPISAANLGGFPYLSKLPGYKINVSSDSVAFDFDRTYVYDGKGIVPVEGRVLRREYIPVNADKKTSDLMIQRNYENLVKSLGGVQVSSAALPVEPVDKMGREEFNKHSGGIDPGNQVDTYVIRQKDKEVWVQVSPDGYHYKLNVTERAAMPQQATTVPAAELKKN</sequence>
<accession>A0ABX2FUN6</accession>
<gene>
    <name evidence="1" type="ORF">HNP98_003747</name>
</gene>
<dbReference type="EMBL" id="JABSNP010000022">
    <property type="protein sequence ID" value="NRT20903.1"/>
    <property type="molecule type" value="Genomic_DNA"/>
</dbReference>
<name>A0ABX2FUN6_9BACT</name>
<protein>
    <submittedName>
        <fullName evidence="1">Uncharacterized protein</fullName>
    </submittedName>
</protein>
<comment type="caution">
    <text evidence="1">The sequence shown here is derived from an EMBL/GenBank/DDBJ whole genome shotgun (WGS) entry which is preliminary data.</text>
</comment>
<evidence type="ECO:0000313" key="2">
    <source>
        <dbReference type="Proteomes" id="UP000779507"/>
    </source>
</evidence>
<proteinExistence type="predicted"/>
<reference evidence="1 2" key="1">
    <citation type="submission" date="2020-05" db="EMBL/GenBank/DDBJ databases">
        <title>Genomic Encyclopedia of Type Strains, Phase IV (KMG-V): Genome sequencing to study the core and pangenomes of soil and plant-associated prokaryotes.</title>
        <authorList>
            <person name="Whitman W."/>
        </authorList>
    </citation>
    <scope>NUCLEOTIDE SEQUENCE [LARGE SCALE GENOMIC DNA]</scope>
    <source>
        <strain evidence="1 2">9A</strain>
    </source>
</reference>
<dbReference type="PROSITE" id="PS51257">
    <property type="entry name" value="PROKAR_LIPOPROTEIN"/>
    <property type="match status" value="1"/>
</dbReference>
<dbReference type="RefSeq" id="WP_217425833.1">
    <property type="nucleotide sequence ID" value="NZ_JABSNP010000022.1"/>
</dbReference>